<organism evidence="1 2">
    <name type="scientific">Coniella lustricola</name>
    <dbReference type="NCBI Taxonomy" id="2025994"/>
    <lineage>
        <taxon>Eukaryota</taxon>
        <taxon>Fungi</taxon>
        <taxon>Dikarya</taxon>
        <taxon>Ascomycota</taxon>
        <taxon>Pezizomycotina</taxon>
        <taxon>Sordariomycetes</taxon>
        <taxon>Sordariomycetidae</taxon>
        <taxon>Diaporthales</taxon>
        <taxon>Schizoparmaceae</taxon>
        <taxon>Coniella</taxon>
    </lineage>
</organism>
<keyword evidence="2" id="KW-1185">Reference proteome</keyword>
<reference evidence="1 2" key="1">
    <citation type="journal article" date="2018" name="Mycol. Prog.">
        <title>Coniella lustricola, a new species from submerged detritus.</title>
        <authorList>
            <person name="Raudabaugh D.B."/>
            <person name="Iturriaga T."/>
            <person name="Carver A."/>
            <person name="Mondo S."/>
            <person name="Pangilinan J."/>
            <person name="Lipzen A."/>
            <person name="He G."/>
            <person name="Amirebrahimi M."/>
            <person name="Grigoriev I.V."/>
            <person name="Miller A.N."/>
        </authorList>
    </citation>
    <scope>NUCLEOTIDE SEQUENCE [LARGE SCALE GENOMIC DNA]</scope>
    <source>
        <strain evidence="1 2">B22-T-1</strain>
    </source>
</reference>
<proteinExistence type="predicted"/>
<gene>
    <name evidence="1" type="ORF">BD289DRAFT_84406</name>
</gene>
<dbReference type="Proteomes" id="UP000241462">
    <property type="component" value="Unassembled WGS sequence"/>
</dbReference>
<evidence type="ECO:0000313" key="1">
    <source>
        <dbReference type="EMBL" id="PSR97690.1"/>
    </source>
</evidence>
<dbReference type="AlphaFoldDB" id="A0A2T3AHH4"/>
<accession>A0A2T3AHH4</accession>
<name>A0A2T3AHH4_9PEZI</name>
<dbReference type="InParanoid" id="A0A2T3AHH4"/>
<protein>
    <submittedName>
        <fullName evidence="1">Uncharacterized protein</fullName>
    </submittedName>
</protein>
<dbReference type="EMBL" id="KZ678389">
    <property type="protein sequence ID" value="PSR97690.1"/>
    <property type="molecule type" value="Genomic_DNA"/>
</dbReference>
<evidence type="ECO:0000313" key="2">
    <source>
        <dbReference type="Proteomes" id="UP000241462"/>
    </source>
</evidence>
<sequence>MTMSTAEVATSLCSRKDWLAESASDLYSSKSGLLDETAAETVSFNALDGVEDASGRKYEQKRYLQRWERWIPTRTRRGRKRQGQHSMKLVCMMISRSEGGSSRPAGSDEYSFGTEIPFVLQDAVCCWVQVPWSVSDSTLGQASRLLLKYTTSAVQSLSHRVQYTYSKKQVNGVHGSEKQKPAKLK</sequence>